<comment type="caution">
    <text evidence="2">The sequence shown here is derived from an EMBL/GenBank/DDBJ whole genome shotgun (WGS) entry which is preliminary data.</text>
</comment>
<dbReference type="Pfam" id="PF01844">
    <property type="entry name" value="HNH"/>
    <property type="match status" value="1"/>
</dbReference>
<evidence type="ECO:0000259" key="1">
    <source>
        <dbReference type="SMART" id="SM00507"/>
    </source>
</evidence>
<name>A0A0F9LPP3_9ZZZZ</name>
<sequence>MKPIFDINTRSTLWNKFHGKCGYCGIDMDRSSDPLERNIQFCIDHIIPVSRGGVDLMENLMPACRRCNSSKRDRQIEEYRYFAAWMDLAGFVFSKEQIRFLDKTKIILPTPEKDWVFYFENHG</sequence>
<reference evidence="2" key="1">
    <citation type="journal article" date="2015" name="Nature">
        <title>Complex archaea that bridge the gap between prokaryotes and eukaryotes.</title>
        <authorList>
            <person name="Spang A."/>
            <person name="Saw J.H."/>
            <person name="Jorgensen S.L."/>
            <person name="Zaremba-Niedzwiedzka K."/>
            <person name="Martijn J."/>
            <person name="Lind A.E."/>
            <person name="van Eijk R."/>
            <person name="Schleper C."/>
            <person name="Guy L."/>
            <person name="Ettema T.J."/>
        </authorList>
    </citation>
    <scope>NUCLEOTIDE SEQUENCE</scope>
</reference>
<dbReference type="EMBL" id="LAZR01006026">
    <property type="protein sequence ID" value="KKM95288.1"/>
    <property type="molecule type" value="Genomic_DNA"/>
</dbReference>
<dbReference type="PANTHER" id="PTHR33877:SF1">
    <property type="entry name" value="TYPE IV METHYL-DIRECTED RESTRICTION ENZYME ECOKMCRA"/>
    <property type="match status" value="1"/>
</dbReference>
<dbReference type="InterPro" id="IPR002711">
    <property type="entry name" value="HNH"/>
</dbReference>
<dbReference type="Gene3D" id="1.10.30.50">
    <property type="match status" value="1"/>
</dbReference>
<protein>
    <recommendedName>
        <fullName evidence="1">HNH nuclease domain-containing protein</fullName>
    </recommendedName>
</protein>
<dbReference type="AlphaFoldDB" id="A0A0F9LPP3"/>
<dbReference type="InterPro" id="IPR052892">
    <property type="entry name" value="NA-targeting_endonuclease"/>
</dbReference>
<feature type="domain" description="HNH nuclease" evidence="1">
    <location>
        <begin position="8"/>
        <end position="69"/>
    </location>
</feature>
<dbReference type="PANTHER" id="PTHR33877">
    <property type="entry name" value="SLL1193 PROTEIN"/>
    <property type="match status" value="1"/>
</dbReference>
<dbReference type="GO" id="GO:0008270">
    <property type="term" value="F:zinc ion binding"/>
    <property type="evidence" value="ECO:0007669"/>
    <property type="project" value="InterPro"/>
</dbReference>
<organism evidence="2">
    <name type="scientific">marine sediment metagenome</name>
    <dbReference type="NCBI Taxonomy" id="412755"/>
    <lineage>
        <taxon>unclassified sequences</taxon>
        <taxon>metagenomes</taxon>
        <taxon>ecological metagenomes</taxon>
    </lineage>
</organism>
<dbReference type="SMART" id="SM00507">
    <property type="entry name" value="HNHc"/>
    <property type="match status" value="1"/>
</dbReference>
<accession>A0A0F9LPP3</accession>
<proteinExistence type="predicted"/>
<gene>
    <name evidence="2" type="ORF">LCGC14_1189640</name>
</gene>
<evidence type="ECO:0000313" key="2">
    <source>
        <dbReference type="EMBL" id="KKM95288.1"/>
    </source>
</evidence>
<dbReference type="GO" id="GO:0003676">
    <property type="term" value="F:nucleic acid binding"/>
    <property type="evidence" value="ECO:0007669"/>
    <property type="project" value="InterPro"/>
</dbReference>
<dbReference type="GO" id="GO:0004519">
    <property type="term" value="F:endonuclease activity"/>
    <property type="evidence" value="ECO:0007669"/>
    <property type="project" value="InterPro"/>
</dbReference>
<dbReference type="InterPro" id="IPR003615">
    <property type="entry name" value="HNH_nuc"/>
</dbReference>
<dbReference type="CDD" id="cd00085">
    <property type="entry name" value="HNHc"/>
    <property type="match status" value="1"/>
</dbReference>